<dbReference type="Pfam" id="PF02518">
    <property type="entry name" value="HATPase_c"/>
    <property type="match status" value="1"/>
</dbReference>
<evidence type="ECO:0000256" key="2">
    <source>
        <dbReference type="ARBA" id="ARBA00007381"/>
    </source>
</evidence>
<comment type="subcellular location">
    <subcellularLocation>
        <location evidence="1">Cell membrane</location>
        <topology evidence="1">Multi-pass membrane protein</topology>
    </subcellularLocation>
</comment>
<dbReference type="Pfam" id="PF06580">
    <property type="entry name" value="His_kinase"/>
    <property type="match status" value="1"/>
</dbReference>
<feature type="domain" description="HAMP" evidence="11">
    <location>
        <begin position="347"/>
        <end position="399"/>
    </location>
</feature>
<keyword evidence="3" id="KW-1003">Cell membrane</keyword>
<dbReference type="InterPro" id="IPR051552">
    <property type="entry name" value="HptR"/>
</dbReference>
<reference evidence="13" key="1">
    <citation type="journal article" date="2024" name="J Bioinform Genom">
        <title>Complete genome sequence of the type strain bacterium Sphaerochaeta associata GLS2t (VKM B-2742)t.</title>
        <authorList>
            <person name="Troshina O.Y."/>
            <person name="Tepeeva A.N."/>
            <person name="Arzamasceva V.O."/>
            <person name="Whitman W.B."/>
            <person name="Varghese N."/>
            <person name="Shapiro N."/>
            <person name="Woyke T."/>
            <person name="Kripides N.C."/>
            <person name="Vasilenko O.V."/>
        </authorList>
    </citation>
    <scope>NUCLEOTIDE SEQUENCE [LARGE SCALE GENOMIC DNA]</scope>
    <source>
        <strain evidence="13">GLS2T</strain>
    </source>
</reference>
<dbReference type="InterPro" id="IPR010559">
    <property type="entry name" value="Sig_transdc_His_kin_internal"/>
</dbReference>
<dbReference type="SUPFAM" id="SSF55874">
    <property type="entry name" value="ATPase domain of HSP90 chaperone/DNA topoisomerase II/histidine kinase"/>
    <property type="match status" value="1"/>
</dbReference>
<dbReference type="Gene3D" id="3.30.565.10">
    <property type="entry name" value="Histidine kinase-like ATPase, C-terminal domain"/>
    <property type="match status" value="1"/>
</dbReference>
<dbReference type="Proteomes" id="UP000829708">
    <property type="component" value="Chromosome"/>
</dbReference>
<organism evidence="12 13">
    <name type="scientific">Sphaerochaeta associata</name>
    <dbReference type="NCBI Taxonomy" id="1129264"/>
    <lineage>
        <taxon>Bacteria</taxon>
        <taxon>Pseudomonadati</taxon>
        <taxon>Spirochaetota</taxon>
        <taxon>Spirochaetia</taxon>
        <taxon>Spirochaetales</taxon>
        <taxon>Sphaerochaetaceae</taxon>
        <taxon>Sphaerochaeta</taxon>
    </lineage>
</organism>
<evidence type="ECO:0000256" key="3">
    <source>
        <dbReference type="ARBA" id="ARBA00022475"/>
    </source>
</evidence>
<keyword evidence="4" id="KW-0597">Phosphoprotein</keyword>
<dbReference type="Gene3D" id="1.10.8.500">
    <property type="entry name" value="HAMP domain in histidine kinase"/>
    <property type="match status" value="1"/>
</dbReference>
<feature type="transmembrane region" description="Helical" evidence="10">
    <location>
        <begin position="40"/>
        <end position="62"/>
    </location>
</feature>
<sequence length="620" mass="70796">MQEIVLLATLADGVLMKGGASKIPVISKFIGSKYSIRAKLIIMYLLVATLPIIIISIISYTLSFRAMRRSAVDTFFTVADQLNNNIELLLLDSKNFLKIAESEQVQNYLYRSTDEETKYKNAMEVVTLFKSYRNLFDFTNYIANVVILNRNGSHISEHRGVYDLPVGIDELEIVQEIRKYGDRISIIPAEKHPYMIPESTQGYLSICQVIRKNITHEELGYIIVNVRIDTLHNLVDTISISPPGDFFIVEGLDNFIYPRTFAYEEGLLPSNRIEQIRTEQSGYFTESYKGVDSFFVFNTLGLTGWKIIGRSDSRNLLAGAITIRNTTFLLLLVTMTISVLMYVYISSRLTHPIRNLKQSMTLVEQGDLDLQITTVSKDEIGDLTHSFHSMVGKIKELLDITREEQMLSKKMEFRALQAQINPHFLYNSLESILWMAEAGKKEDILTITKSLSNFYRISLSKGDYKIPIRNEIAHVENYLIIQKLRYRDILSYKIEVPQTLYQYTIIKLVLQPIVENALYHGIKNRRDMGTLLIKGYEEPDAIVLEVSDDGMGMDAEQIQSIEHMLNIPITSNTLSASYGLRNIHQRLKLEYGEGMGVHIKSERSVGTVVSIRIAKEPYDV</sequence>
<dbReference type="Gene3D" id="3.30.450.20">
    <property type="entry name" value="PAS domain"/>
    <property type="match status" value="1"/>
</dbReference>
<evidence type="ECO:0000256" key="5">
    <source>
        <dbReference type="ARBA" id="ARBA00022679"/>
    </source>
</evidence>
<evidence type="ECO:0000256" key="9">
    <source>
        <dbReference type="ARBA" id="ARBA00023136"/>
    </source>
</evidence>
<evidence type="ECO:0000313" key="13">
    <source>
        <dbReference type="Proteomes" id="UP000829708"/>
    </source>
</evidence>
<keyword evidence="5" id="KW-0808">Transferase</keyword>
<feature type="transmembrane region" description="Helical" evidence="10">
    <location>
        <begin position="327"/>
        <end position="345"/>
    </location>
</feature>
<dbReference type="CDD" id="cd06225">
    <property type="entry name" value="HAMP"/>
    <property type="match status" value="1"/>
</dbReference>
<dbReference type="SMART" id="SM00304">
    <property type="entry name" value="HAMP"/>
    <property type="match status" value="1"/>
</dbReference>
<proteinExistence type="inferred from homology"/>
<dbReference type="GO" id="GO:0016301">
    <property type="term" value="F:kinase activity"/>
    <property type="evidence" value="ECO:0007669"/>
    <property type="project" value="UniProtKB-KW"/>
</dbReference>
<dbReference type="RefSeq" id="WP_244773357.1">
    <property type="nucleotide sequence ID" value="NZ_CP094929.1"/>
</dbReference>
<comment type="similarity">
    <text evidence="2">Belongs to the heat shock protein 70 family.</text>
</comment>
<dbReference type="Pfam" id="PF02743">
    <property type="entry name" value="dCache_1"/>
    <property type="match status" value="1"/>
</dbReference>
<dbReference type="InterPro" id="IPR018181">
    <property type="entry name" value="Heat_shock_70_CS"/>
</dbReference>
<evidence type="ECO:0000313" key="12">
    <source>
        <dbReference type="EMBL" id="UOM51708.1"/>
    </source>
</evidence>
<dbReference type="InterPro" id="IPR003594">
    <property type="entry name" value="HATPase_dom"/>
</dbReference>
<gene>
    <name evidence="12" type="ORF">MUG09_02815</name>
</gene>
<keyword evidence="6 10" id="KW-0812">Transmembrane</keyword>
<evidence type="ECO:0000256" key="4">
    <source>
        <dbReference type="ARBA" id="ARBA00022553"/>
    </source>
</evidence>
<evidence type="ECO:0000256" key="10">
    <source>
        <dbReference type="SAM" id="Phobius"/>
    </source>
</evidence>
<keyword evidence="7 12" id="KW-0418">Kinase</keyword>
<protein>
    <submittedName>
        <fullName evidence="12">Sensor histidine kinase</fullName>
    </submittedName>
</protein>
<dbReference type="PROSITE" id="PS01036">
    <property type="entry name" value="HSP70_3"/>
    <property type="match status" value="1"/>
</dbReference>
<dbReference type="InterPro" id="IPR003660">
    <property type="entry name" value="HAMP_dom"/>
</dbReference>
<dbReference type="EMBL" id="CP094929">
    <property type="protein sequence ID" value="UOM51708.1"/>
    <property type="molecule type" value="Genomic_DNA"/>
</dbReference>
<dbReference type="Pfam" id="PF00672">
    <property type="entry name" value="HAMP"/>
    <property type="match status" value="1"/>
</dbReference>
<evidence type="ECO:0000256" key="6">
    <source>
        <dbReference type="ARBA" id="ARBA00022692"/>
    </source>
</evidence>
<dbReference type="PANTHER" id="PTHR42713">
    <property type="entry name" value="HISTIDINE KINASE-RELATED"/>
    <property type="match status" value="1"/>
</dbReference>
<accession>A0ABY4DBR4</accession>
<keyword evidence="13" id="KW-1185">Reference proteome</keyword>
<keyword evidence="9 10" id="KW-0472">Membrane</keyword>
<evidence type="ECO:0000256" key="7">
    <source>
        <dbReference type="ARBA" id="ARBA00022777"/>
    </source>
</evidence>
<dbReference type="PANTHER" id="PTHR42713:SF2">
    <property type="entry name" value="TWO-COMPONENT SENSOR KINASE YESM"/>
    <property type="match status" value="1"/>
</dbReference>
<evidence type="ECO:0000256" key="1">
    <source>
        <dbReference type="ARBA" id="ARBA00004651"/>
    </source>
</evidence>
<evidence type="ECO:0000259" key="11">
    <source>
        <dbReference type="PROSITE" id="PS50885"/>
    </source>
</evidence>
<dbReference type="InterPro" id="IPR036890">
    <property type="entry name" value="HATPase_C_sf"/>
</dbReference>
<keyword evidence="8 10" id="KW-1133">Transmembrane helix</keyword>
<evidence type="ECO:0000256" key="8">
    <source>
        <dbReference type="ARBA" id="ARBA00022989"/>
    </source>
</evidence>
<name>A0ABY4DBR4_9SPIR</name>
<dbReference type="SUPFAM" id="SSF158472">
    <property type="entry name" value="HAMP domain-like"/>
    <property type="match status" value="1"/>
</dbReference>
<dbReference type="PROSITE" id="PS50885">
    <property type="entry name" value="HAMP"/>
    <property type="match status" value="1"/>
</dbReference>
<dbReference type="InterPro" id="IPR033479">
    <property type="entry name" value="dCache_1"/>
</dbReference>